<evidence type="ECO:0000259" key="8">
    <source>
        <dbReference type="SMART" id="SM00928"/>
    </source>
</evidence>
<dbReference type="InterPro" id="IPR019575">
    <property type="entry name" value="Nuop51_4Fe4S-bd"/>
</dbReference>
<dbReference type="PANTHER" id="PTHR43578">
    <property type="entry name" value="NADH-QUINONE OXIDOREDUCTASE SUBUNIT F"/>
    <property type="match status" value="1"/>
</dbReference>
<proteinExistence type="inferred from homology"/>
<dbReference type="Gene3D" id="3.40.50.11540">
    <property type="entry name" value="NADH-ubiquinone oxidoreductase 51kDa subunit"/>
    <property type="match status" value="1"/>
</dbReference>
<dbReference type="Pfam" id="PF10589">
    <property type="entry name" value="NADH_4Fe-4S"/>
    <property type="match status" value="1"/>
</dbReference>
<name>A0A2S5DAN3_9NEIS</name>
<dbReference type="InterPro" id="IPR001949">
    <property type="entry name" value="NADH-UbQ_OxRdtase_51kDa_CS"/>
</dbReference>
<dbReference type="InterPro" id="IPR011538">
    <property type="entry name" value="Nuo51_FMN-bd"/>
</dbReference>
<dbReference type="Gene3D" id="1.20.1440.230">
    <property type="entry name" value="NADH-ubiquinone oxidoreductase 51kDa subunit, iron-sulphur binding domain"/>
    <property type="match status" value="1"/>
</dbReference>
<organism evidence="9 10">
    <name type="scientific">Chromobacterium alticapitis</name>
    <dbReference type="NCBI Taxonomy" id="2073169"/>
    <lineage>
        <taxon>Bacteria</taxon>
        <taxon>Pseudomonadati</taxon>
        <taxon>Pseudomonadota</taxon>
        <taxon>Betaproteobacteria</taxon>
        <taxon>Neisseriales</taxon>
        <taxon>Chromobacteriaceae</taxon>
        <taxon>Chromobacterium</taxon>
    </lineage>
</organism>
<keyword evidence="10" id="KW-1185">Reference proteome</keyword>
<dbReference type="Gene3D" id="1.10.10.1590">
    <property type="entry name" value="NADH-quinone oxidoreductase subunit E"/>
    <property type="match status" value="1"/>
</dbReference>
<dbReference type="OrthoDB" id="9805533at2"/>
<dbReference type="Pfam" id="PF01512">
    <property type="entry name" value="Complex1_51K"/>
    <property type="match status" value="1"/>
</dbReference>
<feature type="compositionally biased region" description="Low complexity" evidence="7">
    <location>
        <begin position="569"/>
        <end position="580"/>
    </location>
</feature>
<evidence type="ECO:0000313" key="9">
    <source>
        <dbReference type="EMBL" id="POZ60139.1"/>
    </source>
</evidence>
<gene>
    <name evidence="9" type="ORF">C2I19_20490</name>
</gene>
<dbReference type="Pfam" id="PF01257">
    <property type="entry name" value="2Fe-2S_thioredx"/>
    <property type="match status" value="1"/>
</dbReference>
<evidence type="ECO:0000256" key="6">
    <source>
        <dbReference type="ARBA" id="ARBA00023014"/>
    </source>
</evidence>
<comment type="caution">
    <text evidence="9">The sequence shown here is derived from an EMBL/GenBank/DDBJ whole genome shotgun (WGS) entry which is preliminary data.</text>
</comment>
<dbReference type="Gene3D" id="3.10.20.600">
    <property type="match status" value="1"/>
</dbReference>
<evidence type="ECO:0000256" key="4">
    <source>
        <dbReference type="ARBA" id="ARBA00022723"/>
    </source>
</evidence>
<comment type="similarity">
    <text evidence="2">Belongs to the complex I 51 kDa subunit family.</text>
</comment>
<evidence type="ECO:0000256" key="3">
    <source>
        <dbReference type="ARBA" id="ARBA00022485"/>
    </source>
</evidence>
<feature type="region of interest" description="Disordered" evidence="7">
    <location>
        <begin position="559"/>
        <end position="580"/>
    </location>
</feature>
<dbReference type="GO" id="GO:0008137">
    <property type="term" value="F:NADH dehydrogenase (ubiquinone) activity"/>
    <property type="evidence" value="ECO:0007669"/>
    <property type="project" value="InterPro"/>
</dbReference>
<comment type="cofactor">
    <cofactor evidence="1">
        <name>FMN</name>
        <dbReference type="ChEBI" id="CHEBI:58210"/>
    </cofactor>
</comment>
<dbReference type="InterPro" id="IPR036249">
    <property type="entry name" value="Thioredoxin-like_sf"/>
</dbReference>
<dbReference type="SUPFAM" id="SSF52833">
    <property type="entry name" value="Thioredoxin-like"/>
    <property type="match status" value="1"/>
</dbReference>
<keyword evidence="4" id="KW-0479">Metal-binding</keyword>
<evidence type="ECO:0000256" key="7">
    <source>
        <dbReference type="SAM" id="MobiDB-lite"/>
    </source>
</evidence>
<dbReference type="GO" id="GO:0046872">
    <property type="term" value="F:metal ion binding"/>
    <property type="evidence" value="ECO:0007669"/>
    <property type="project" value="UniProtKB-KW"/>
</dbReference>
<feature type="domain" description="NADH-ubiquinone oxidoreductase 51kDa subunit iron-sulphur binding" evidence="8">
    <location>
        <begin position="473"/>
        <end position="518"/>
    </location>
</feature>
<sequence length="580" mass="62554">MTNPPLPQQSLLQRHPRRPDRLLQLLIDIQQARGCVPADWQAAIADHLGVTLAQVRGVVDFYHFLSAQPLGDYCIRLSDSVIDRFGGSLAMRDCLLERLGIEPGVTRPDGRVSLHVTSCIGLADQGPAALVNGLPLTGLTPARASRLAALIERDVAMADWPRGWFEVANHIRQPGMLLSMRLRRGEALVKALRSGPEAALDAIRRAGLRGRGGAGFDTALKWRLAREAGGAARYVACNADEGEPGTFKDRVLLATRADQIFEGMSLAGYVIGAERGLLYLRGEYAYLLPHLRAVLQRRRADGLLGERVLGSGFSFDIDIELGAGAYVCGEETAMIESLEGKRGIPRLRPPFPVSAGYLDCPTANNNVETLACAALIIARGADAFRARGTGKSRGSKLLSVSGDVAVPGIYEFDFGATAREVLAACGAVDVQAIQVGGPSGVLIAPEQFDRRIAFEDLSTGGSFMVFDSRRDLVDIARQFTHFFAFESCGLCTPCRVGTQLLTRAADKLGEGRASDADLREIEDVGRLMREMSHCGLGQTAANPLLDLLSRFRPQWEARQRSLSDEAADGELAGAGERARP</sequence>
<dbReference type="SMART" id="SM00928">
    <property type="entry name" value="NADH_4Fe-4S"/>
    <property type="match status" value="1"/>
</dbReference>
<evidence type="ECO:0000256" key="2">
    <source>
        <dbReference type="ARBA" id="ARBA00007523"/>
    </source>
</evidence>
<evidence type="ECO:0000313" key="10">
    <source>
        <dbReference type="Proteomes" id="UP000237082"/>
    </source>
</evidence>
<keyword evidence="6" id="KW-0411">Iron-sulfur</keyword>
<dbReference type="PROSITE" id="PS00645">
    <property type="entry name" value="COMPLEX1_51K_2"/>
    <property type="match status" value="1"/>
</dbReference>
<dbReference type="SUPFAM" id="SSF140490">
    <property type="entry name" value="Nqo1C-terminal domain-like"/>
    <property type="match status" value="1"/>
</dbReference>
<protein>
    <submittedName>
        <fullName evidence="9">NADP oxidoreductase</fullName>
    </submittedName>
</protein>
<reference evidence="10" key="1">
    <citation type="submission" date="2018-02" db="EMBL/GenBank/DDBJ databases">
        <authorList>
            <person name="O'Hara-Hanley K."/>
            <person name="Soby S."/>
        </authorList>
    </citation>
    <scope>NUCLEOTIDE SEQUENCE [LARGE SCALE GENOMIC DNA]</scope>
    <source>
        <strain evidence="10">MWU14-2602</strain>
    </source>
</reference>
<dbReference type="Gene3D" id="3.40.30.10">
    <property type="entry name" value="Glutaredoxin"/>
    <property type="match status" value="1"/>
</dbReference>
<dbReference type="PANTHER" id="PTHR43578:SF3">
    <property type="entry name" value="NADH-QUINONE OXIDOREDUCTASE SUBUNIT F"/>
    <property type="match status" value="1"/>
</dbReference>
<dbReference type="GO" id="GO:0010181">
    <property type="term" value="F:FMN binding"/>
    <property type="evidence" value="ECO:0007669"/>
    <property type="project" value="InterPro"/>
</dbReference>
<dbReference type="GO" id="GO:0051539">
    <property type="term" value="F:4 iron, 4 sulfur cluster binding"/>
    <property type="evidence" value="ECO:0007669"/>
    <property type="project" value="UniProtKB-KW"/>
</dbReference>
<dbReference type="RefSeq" id="WP_103904438.1">
    <property type="nucleotide sequence ID" value="NZ_PQWB01000170.1"/>
</dbReference>
<dbReference type="PROSITE" id="PS00644">
    <property type="entry name" value="COMPLEX1_51K_1"/>
    <property type="match status" value="1"/>
</dbReference>
<dbReference type="InterPro" id="IPR041921">
    <property type="entry name" value="NuoE_N"/>
</dbReference>
<dbReference type="Proteomes" id="UP000237082">
    <property type="component" value="Unassembled WGS sequence"/>
</dbReference>
<dbReference type="SUPFAM" id="SSF142984">
    <property type="entry name" value="Nqo1 middle domain-like"/>
    <property type="match status" value="1"/>
</dbReference>
<dbReference type="InterPro" id="IPR037207">
    <property type="entry name" value="Nuop51_4Fe4S-bd_sf"/>
</dbReference>
<accession>A0A2S5DAN3</accession>
<keyword evidence="3" id="KW-0004">4Fe-4S</keyword>
<dbReference type="AlphaFoldDB" id="A0A2S5DAN3"/>
<keyword evidence="5" id="KW-0408">Iron</keyword>
<dbReference type="SUPFAM" id="SSF142019">
    <property type="entry name" value="Nqo1 FMN-binding domain-like"/>
    <property type="match status" value="1"/>
</dbReference>
<dbReference type="EMBL" id="PQWB01000170">
    <property type="protein sequence ID" value="POZ60139.1"/>
    <property type="molecule type" value="Genomic_DNA"/>
</dbReference>
<evidence type="ECO:0000256" key="5">
    <source>
        <dbReference type="ARBA" id="ARBA00023004"/>
    </source>
</evidence>
<evidence type="ECO:0000256" key="1">
    <source>
        <dbReference type="ARBA" id="ARBA00001917"/>
    </source>
</evidence>
<dbReference type="InterPro" id="IPR037225">
    <property type="entry name" value="Nuo51_FMN-bd_sf"/>
</dbReference>